<dbReference type="RefSeq" id="WP_176964373.1">
    <property type="nucleotide sequence ID" value="NZ_CP058215.1"/>
</dbReference>
<dbReference type="InterPro" id="IPR027275">
    <property type="entry name" value="PRC-brl_dom"/>
</dbReference>
<reference evidence="3 4" key="1">
    <citation type="submission" date="2020-06" db="EMBL/GenBank/DDBJ databases">
        <title>Methanolobus halotolerans sp. nov., isolated from a saline lake Tus in Siberia.</title>
        <authorList>
            <person name="Shen Y."/>
            <person name="Chen S.-C."/>
            <person name="Lai M.-C."/>
            <person name="Huang H.-H."/>
            <person name="Chiu H.-H."/>
            <person name="Tang S.-L."/>
            <person name="Rogozin D.Y."/>
            <person name="Degermendzhy A.G."/>
        </authorList>
    </citation>
    <scope>NUCLEOTIDE SEQUENCE [LARGE SCALE GENOMIC DNA]</scope>
    <source>
        <strain evidence="3 4">DSM 21339</strain>
    </source>
</reference>
<protein>
    <submittedName>
        <fullName evidence="3">PRC-barrel domain-containing protein</fullName>
    </submittedName>
</protein>
<dbReference type="Proteomes" id="UP000509594">
    <property type="component" value="Chromosome"/>
</dbReference>
<feature type="region of interest" description="Disordered" evidence="1">
    <location>
        <begin position="1"/>
        <end position="23"/>
    </location>
</feature>
<evidence type="ECO:0000313" key="4">
    <source>
        <dbReference type="Proteomes" id="UP000509594"/>
    </source>
</evidence>
<evidence type="ECO:0000256" key="1">
    <source>
        <dbReference type="SAM" id="MobiDB-lite"/>
    </source>
</evidence>
<accession>A0A7D5J7W6</accession>
<keyword evidence="4" id="KW-1185">Reference proteome</keyword>
<sequence>MTVPKVLSASSVEGDSVTNPEGEDLGKIEEVMLDLDEGMVAYAVLSFGGFLGIGDKLFAVPWQALSKKPDSHSFVLDVDKNTLENAPGFDKANWPGTGTKEHRDYITRISEYYGYKPYWIHNP</sequence>
<dbReference type="EMBL" id="CP058215">
    <property type="protein sequence ID" value="QLC49310.1"/>
    <property type="molecule type" value="Genomic_DNA"/>
</dbReference>
<dbReference type="SUPFAM" id="SSF50346">
    <property type="entry name" value="PRC-barrel domain"/>
    <property type="match status" value="1"/>
</dbReference>
<dbReference type="GeneID" id="55820617"/>
<dbReference type="AlphaFoldDB" id="A0A7D5J7W6"/>
<evidence type="ECO:0000313" key="3">
    <source>
        <dbReference type="EMBL" id="QLC49310.1"/>
    </source>
</evidence>
<dbReference type="KEGG" id="mzi:HWN40_03040"/>
<dbReference type="PANTHER" id="PTHR36505">
    <property type="entry name" value="BLR1072 PROTEIN"/>
    <property type="match status" value="1"/>
</dbReference>
<dbReference type="InterPro" id="IPR011033">
    <property type="entry name" value="PRC_barrel-like_sf"/>
</dbReference>
<gene>
    <name evidence="3" type="ORF">HWN40_03040</name>
</gene>
<dbReference type="Pfam" id="PF05239">
    <property type="entry name" value="PRC"/>
    <property type="match status" value="1"/>
</dbReference>
<dbReference type="PANTHER" id="PTHR36505:SF1">
    <property type="entry name" value="BLR1072 PROTEIN"/>
    <property type="match status" value="1"/>
</dbReference>
<feature type="domain" description="PRC-barrel" evidence="2">
    <location>
        <begin position="6"/>
        <end position="80"/>
    </location>
</feature>
<evidence type="ECO:0000259" key="2">
    <source>
        <dbReference type="Pfam" id="PF05239"/>
    </source>
</evidence>
<organism evidence="3 4">
    <name type="scientific">Methanolobus zinderi</name>
    <dbReference type="NCBI Taxonomy" id="536044"/>
    <lineage>
        <taxon>Archaea</taxon>
        <taxon>Methanobacteriati</taxon>
        <taxon>Methanobacteriota</taxon>
        <taxon>Stenosarchaea group</taxon>
        <taxon>Methanomicrobia</taxon>
        <taxon>Methanosarcinales</taxon>
        <taxon>Methanosarcinaceae</taxon>
        <taxon>Methanolobus</taxon>
    </lineage>
</organism>
<proteinExistence type="predicted"/>
<dbReference type="OrthoDB" id="139204at2157"/>
<dbReference type="Gene3D" id="2.30.30.240">
    <property type="entry name" value="PRC-barrel domain"/>
    <property type="match status" value="1"/>
</dbReference>
<name>A0A7D5J7W6_9EURY</name>
<feature type="compositionally biased region" description="Polar residues" evidence="1">
    <location>
        <begin position="8"/>
        <end position="19"/>
    </location>
</feature>